<organism evidence="10 11">
    <name type="scientific">Tetradesmus obliquus</name>
    <name type="common">Green alga</name>
    <name type="synonym">Acutodesmus obliquus</name>
    <dbReference type="NCBI Taxonomy" id="3088"/>
    <lineage>
        <taxon>Eukaryota</taxon>
        <taxon>Viridiplantae</taxon>
        <taxon>Chlorophyta</taxon>
        <taxon>core chlorophytes</taxon>
        <taxon>Chlorophyceae</taxon>
        <taxon>CS clade</taxon>
        <taxon>Sphaeropleales</taxon>
        <taxon>Scenedesmaceae</taxon>
        <taxon>Tetradesmus</taxon>
    </lineage>
</organism>
<dbReference type="PANTHER" id="PTHR11377">
    <property type="entry name" value="N-MYRISTOYL TRANSFERASE"/>
    <property type="match status" value="1"/>
</dbReference>
<keyword evidence="4 5" id="KW-0012">Acyltransferase</keyword>
<feature type="region of interest" description="Disordered" evidence="7">
    <location>
        <begin position="345"/>
        <end position="387"/>
    </location>
</feature>
<dbReference type="InterPro" id="IPR016181">
    <property type="entry name" value="Acyl_CoA_acyltransferase"/>
</dbReference>
<evidence type="ECO:0000259" key="8">
    <source>
        <dbReference type="Pfam" id="PF01233"/>
    </source>
</evidence>
<dbReference type="InterPro" id="IPR000903">
    <property type="entry name" value="NMT"/>
</dbReference>
<dbReference type="PIRSF" id="PIRSF015892">
    <property type="entry name" value="N-myristl_transf"/>
    <property type="match status" value="1"/>
</dbReference>
<keyword evidence="11" id="KW-1185">Reference proteome</keyword>
<dbReference type="Pfam" id="PF02799">
    <property type="entry name" value="NMT_C"/>
    <property type="match status" value="2"/>
</dbReference>
<dbReference type="GO" id="GO:0005737">
    <property type="term" value="C:cytoplasm"/>
    <property type="evidence" value="ECO:0007669"/>
    <property type="project" value="TreeGrafter"/>
</dbReference>
<dbReference type="EC" id="2.3.1.97" evidence="2 5"/>
<evidence type="ECO:0000256" key="3">
    <source>
        <dbReference type="ARBA" id="ARBA00022679"/>
    </source>
</evidence>
<evidence type="ECO:0000256" key="4">
    <source>
        <dbReference type="ARBA" id="ARBA00023315"/>
    </source>
</evidence>
<dbReference type="SUPFAM" id="SSF55729">
    <property type="entry name" value="Acyl-CoA N-acyltransferases (Nat)"/>
    <property type="match status" value="3"/>
</dbReference>
<evidence type="ECO:0000256" key="5">
    <source>
        <dbReference type="RuleBase" id="RU000586"/>
    </source>
</evidence>
<dbReference type="Proteomes" id="UP000256970">
    <property type="component" value="Unassembled WGS sequence"/>
</dbReference>
<evidence type="ECO:0000313" key="10">
    <source>
        <dbReference type="EMBL" id="SZX65473.1"/>
    </source>
</evidence>
<evidence type="ECO:0000256" key="2">
    <source>
        <dbReference type="ARBA" id="ARBA00012923"/>
    </source>
</evidence>
<dbReference type="EMBL" id="FNXT01000640">
    <property type="protein sequence ID" value="SZX65473.1"/>
    <property type="molecule type" value="Genomic_DNA"/>
</dbReference>
<dbReference type="STRING" id="3088.A0A383VKL5"/>
<dbReference type="PROSITE" id="PS00976">
    <property type="entry name" value="NMT_2"/>
    <property type="match status" value="1"/>
</dbReference>
<feature type="domain" description="Glycylpeptide N-tetradecanoyltransferase N-terminal" evidence="8">
    <location>
        <begin position="171"/>
        <end position="246"/>
    </location>
</feature>
<feature type="domain" description="Glycylpeptide N-tetradecanoyltransferase N-terminal" evidence="8">
    <location>
        <begin position="67"/>
        <end position="166"/>
    </location>
</feature>
<comment type="similarity">
    <text evidence="1 6">Belongs to the NMT family.</text>
</comment>
<comment type="catalytic activity">
    <reaction evidence="5">
        <text>N-terminal glycyl-[protein] + tetradecanoyl-CoA = N-tetradecanoylglycyl-[protein] + CoA + H(+)</text>
        <dbReference type="Rhea" id="RHEA:15521"/>
        <dbReference type="Rhea" id="RHEA-COMP:12666"/>
        <dbReference type="Rhea" id="RHEA-COMP:12667"/>
        <dbReference type="ChEBI" id="CHEBI:15378"/>
        <dbReference type="ChEBI" id="CHEBI:57287"/>
        <dbReference type="ChEBI" id="CHEBI:57385"/>
        <dbReference type="ChEBI" id="CHEBI:64723"/>
        <dbReference type="ChEBI" id="CHEBI:133050"/>
        <dbReference type="EC" id="2.3.1.97"/>
    </reaction>
</comment>
<keyword evidence="3 5" id="KW-0808">Transferase</keyword>
<evidence type="ECO:0000256" key="6">
    <source>
        <dbReference type="RuleBase" id="RU004178"/>
    </source>
</evidence>
<evidence type="ECO:0000256" key="1">
    <source>
        <dbReference type="ARBA" id="ARBA00009469"/>
    </source>
</evidence>
<dbReference type="Gene3D" id="3.40.630.170">
    <property type="match status" value="2"/>
</dbReference>
<accession>A0A383VKL5</accession>
<proteinExistence type="inferred from homology"/>
<comment type="function">
    <text evidence="5">Adds a myristoyl group to the N-terminal glycine residue of certain cellular proteins.</text>
</comment>
<name>A0A383VKL5_TETOB</name>
<protein>
    <recommendedName>
        <fullName evidence="2 5">Glycylpeptide N-tetradecanoyltransferase</fullName>
        <ecNumber evidence="2 5">2.3.1.97</ecNumber>
    </recommendedName>
</protein>
<dbReference type="InterPro" id="IPR022676">
    <property type="entry name" value="NMT_N"/>
</dbReference>
<evidence type="ECO:0000313" key="11">
    <source>
        <dbReference type="Proteomes" id="UP000256970"/>
    </source>
</evidence>
<dbReference type="AlphaFoldDB" id="A0A383VKL5"/>
<feature type="domain" description="Glycylpeptide N-tetradecanoyltransferase C-terminal" evidence="9">
    <location>
        <begin position="387"/>
        <end position="486"/>
    </location>
</feature>
<dbReference type="Pfam" id="PF01233">
    <property type="entry name" value="NMT"/>
    <property type="match status" value="2"/>
</dbReference>
<sequence length="494" mass="54742">MPPRDEPADQPGDGQQQQKSIAGLLDSLALAPVAQPSRKDIKDKYAFWGSQPVMQFSDEAKDVEDGPIDAPKTVEEVRKEPYTLPSSFVWCECNINDPHEVQEVYTLLHNNYVEDDDAMFRFNYSPEFLQWALQPPGYQRDWHVGVRVKGSNKLVAFISGIPASIRFIVFSNKLAAFISGIPASIRANGKPVPAVEINFLCVLKKLRSKRLAPVLIKEITRRVNLRGIWQAAYTAGVVLPRPVCGCRYWHRSLNPKKLIEVRFSSLQPRMTMARTIKLYRLPASTTTPGLRPMEAHDTAAVTELLNGHLAQFKLTQHFSEDEVAHWFLPQPLVVDTYVVDSQLAQQQQQQQQSSEAQQLPAGAADAAAPSSSSSSSNGAGSSSSSSSSSIVSVVSFYTLPSSVLGHEEHNELRAAYMFYTVPGPTPLTQLMQDALTLAAGKGYDVFNALDLMDNASFLKELKFGIGDGALQYYLYNWRMANTPLQPKELGLILL</sequence>
<evidence type="ECO:0000259" key="9">
    <source>
        <dbReference type="Pfam" id="PF02799"/>
    </source>
</evidence>
<gene>
    <name evidence="10" type="ORF">BQ4739_LOCUS5898</name>
</gene>
<dbReference type="InterPro" id="IPR022678">
    <property type="entry name" value="NMT_CS"/>
</dbReference>
<dbReference type="InterPro" id="IPR022677">
    <property type="entry name" value="NMT_C"/>
</dbReference>
<evidence type="ECO:0000256" key="7">
    <source>
        <dbReference type="SAM" id="MobiDB-lite"/>
    </source>
</evidence>
<dbReference type="PANTHER" id="PTHR11377:SF5">
    <property type="entry name" value="GLYCYLPEPTIDE N-TETRADECANOYLTRANSFERASE"/>
    <property type="match status" value="1"/>
</dbReference>
<reference evidence="10 11" key="1">
    <citation type="submission" date="2016-10" db="EMBL/GenBank/DDBJ databases">
        <authorList>
            <person name="Cai Z."/>
        </authorList>
    </citation>
    <scope>NUCLEOTIDE SEQUENCE [LARGE SCALE GENOMIC DNA]</scope>
</reference>
<feature type="domain" description="Glycylpeptide N-tetradecanoyltransferase C-terminal" evidence="9">
    <location>
        <begin position="260"/>
        <end position="342"/>
    </location>
</feature>
<dbReference type="GO" id="GO:0004379">
    <property type="term" value="F:glycylpeptide N-tetradecanoyltransferase activity"/>
    <property type="evidence" value="ECO:0007669"/>
    <property type="project" value="UniProtKB-EC"/>
</dbReference>